<dbReference type="EMBL" id="BMGB01000001">
    <property type="protein sequence ID" value="GGA90621.1"/>
    <property type="molecule type" value="Genomic_DNA"/>
</dbReference>
<evidence type="ECO:0000313" key="1">
    <source>
        <dbReference type="EMBL" id="GGA90621.1"/>
    </source>
</evidence>
<dbReference type="Proteomes" id="UP000606922">
    <property type="component" value="Unassembled WGS sequence"/>
</dbReference>
<comment type="caution">
    <text evidence="1">The sequence shown here is derived from an EMBL/GenBank/DDBJ whole genome shotgun (WGS) entry which is preliminary data.</text>
</comment>
<protein>
    <submittedName>
        <fullName evidence="1">Uncharacterized protein</fullName>
    </submittedName>
</protein>
<proteinExistence type="predicted"/>
<dbReference type="AlphaFoldDB" id="A0A916SA13"/>
<keyword evidence="2" id="KW-1185">Reference proteome</keyword>
<accession>A0A916SA13</accession>
<sequence length="142" mass="15292">METTGHREGDSRQLSFAFWDRKIGPFLDAVGVLNVAALSGEELRVCEEFGDILALPTVGHLDVLYPAFQFGARGELLPGLREVSGALESGAVDSWDIALWLTTVRKSYGGKCAVDLIRAGRTDEVVATALRDGRKPAGPYDA</sequence>
<name>A0A916SA13_9MICO</name>
<gene>
    <name evidence="1" type="ORF">GCM10010979_01640</name>
</gene>
<reference evidence="1" key="1">
    <citation type="journal article" date="2014" name="Int. J. Syst. Evol. Microbiol.">
        <title>Complete genome sequence of Corynebacterium casei LMG S-19264T (=DSM 44701T), isolated from a smear-ripened cheese.</title>
        <authorList>
            <consortium name="US DOE Joint Genome Institute (JGI-PGF)"/>
            <person name="Walter F."/>
            <person name="Albersmeier A."/>
            <person name="Kalinowski J."/>
            <person name="Ruckert C."/>
        </authorList>
    </citation>
    <scope>NUCLEOTIDE SEQUENCE</scope>
    <source>
        <strain evidence="1">CGMCC 1.12813</strain>
    </source>
</reference>
<organism evidence="1 2">
    <name type="scientific">Conyzicola nivalis</name>
    <dbReference type="NCBI Taxonomy" id="1477021"/>
    <lineage>
        <taxon>Bacteria</taxon>
        <taxon>Bacillati</taxon>
        <taxon>Actinomycetota</taxon>
        <taxon>Actinomycetes</taxon>
        <taxon>Micrococcales</taxon>
        <taxon>Microbacteriaceae</taxon>
        <taxon>Conyzicola</taxon>
    </lineage>
</organism>
<reference evidence="1" key="2">
    <citation type="submission" date="2020-09" db="EMBL/GenBank/DDBJ databases">
        <authorList>
            <person name="Sun Q."/>
            <person name="Zhou Y."/>
        </authorList>
    </citation>
    <scope>NUCLEOTIDE SEQUENCE</scope>
    <source>
        <strain evidence="1">CGMCC 1.12813</strain>
    </source>
</reference>
<evidence type="ECO:0000313" key="2">
    <source>
        <dbReference type="Proteomes" id="UP000606922"/>
    </source>
</evidence>